<dbReference type="PROSITE" id="PS00666">
    <property type="entry name" value="DHDPS_2"/>
    <property type="match status" value="1"/>
</dbReference>
<dbReference type="Proteomes" id="UP000574931">
    <property type="component" value="Unassembled WGS sequence"/>
</dbReference>
<evidence type="ECO:0000313" key="8">
    <source>
        <dbReference type="Proteomes" id="UP000574931"/>
    </source>
</evidence>
<dbReference type="PRINTS" id="PR00146">
    <property type="entry name" value="DHPICSNTHASE"/>
</dbReference>
<dbReference type="PANTHER" id="PTHR12128">
    <property type="entry name" value="DIHYDRODIPICOLINATE SYNTHASE"/>
    <property type="match status" value="1"/>
</dbReference>
<dbReference type="GO" id="GO:0008840">
    <property type="term" value="F:4-hydroxy-tetrahydrodipicolinate synthase activity"/>
    <property type="evidence" value="ECO:0007669"/>
    <property type="project" value="TreeGrafter"/>
</dbReference>
<accession>A0A849KNK8</accession>
<proteinExistence type="inferred from homology"/>
<dbReference type="Gene3D" id="3.20.20.70">
    <property type="entry name" value="Aldolase class I"/>
    <property type="match status" value="1"/>
</dbReference>
<feature type="active site" description="Proton donor/acceptor" evidence="5">
    <location>
        <position position="138"/>
    </location>
</feature>
<name>A0A849KNK8_9HYPH</name>
<feature type="active site" description="Schiff-base intermediate with substrate" evidence="5">
    <location>
        <position position="166"/>
    </location>
</feature>
<evidence type="ECO:0000313" key="7">
    <source>
        <dbReference type="EMBL" id="NNU63485.1"/>
    </source>
</evidence>
<reference evidence="7 8" key="1">
    <citation type="submission" date="2020-05" db="EMBL/GenBank/DDBJ databases">
        <title>Draft Genome Sequence of Ochrobactrum soli Isolated from Stable Fly Gut.</title>
        <authorList>
            <person name="Pileggi M.T."/>
            <person name="Vazhakkala L.J."/>
            <person name="Wong C.N."/>
        </authorList>
    </citation>
    <scope>NUCLEOTIDE SEQUENCE [LARGE SCALE GENOMIC DNA]</scope>
    <source>
        <strain evidence="7 8">MTP-C0764</strain>
    </source>
</reference>
<evidence type="ECO:0000256" key="4">
    <source>
        <dbReference type="PIRNR" id="PIRNR001365"/>
    </source>
</evidence>
<evidence type="ECO:0000256" key="1">
    <source>
        <dbReference type="ARBA" id="ARBA00007592"/>
    </source>
</evidence>
<dbReference type="InterPro" id="IPR002220">
    <property type="entry name" value="DapA-like"/>
</dbReference>
<dbReference type="SUPFAM" id="SSF51569">
    <property type="entry name" value="Aldolase"/>
    <property type="match status" value="1"/>
</dbReference>
<sequence length="309" mass="32878">MTDTLSLRGLVPACPTPLMVNGNCDKAGMKALIDYMIEHGVNGVVPLGGTGEFTALRHSVRIQALEATVAAAAGRVPVVAGVLCPGIGDAIETGRDFKAAGADALMIIAPFYSNTDQQGVIAYYRAFREAVDLPIVLYDNPARSRIVLTPDTIVTLANEGTVIGMKASNTDLYHFDNVMERVSPDFQMLSGQDTLFTQQVSQGARGGVLTSAVLVPGAWNEVQALAEAGKFKEALALQRKLGPLMDALFIQEFPATVRYALDLIDLAGGAPLLPVAQVPEAHKQVLFDVMSKLHAEGILPVKPARKERG</sequence>
<dbReference type="EMBL" id="JABFCY010000027">
    <property type="protein sequence ID" value="NNU63485.1"/>
    <property type="molecule type" value="Genomic_DNA"/>
</dbReference>
<dbReference type="InterPro" id="IPR020625">
    <property type="entry name" value="Schiff_base-form_aldolases_AS"/>
</dbReference>
<evidence type="ECO:0000256" key="6">
    <source>
        <dbReference type="PIRSR" id="PIRSR001365-2"/>
    </source>
</evidence>
<feature type="binding site" evidence="6">
    <location>
        <position position="50"/>
    </location>
    <ligand>
        <name>pyruvate</name>
        <dbReference type="ChEBI" id="CHEBI:15361"/>
    </ligand>
</feature>
<evidence type="ECO:0000256" key="3">
    <source>
        <dbReference type="ARBA" id="ARBA00023270"/>
    </source>
</evidence>
<dbReference type="RefSeq" id="WP_171319826.1">
    <property type="nucleotide sequence ID" value="NZ_JABFCY010000027.1"/>
</dbReference>
<evidence type="ECO:0000256" key="5">
    <source>
        <dbReference type="PIRSR" id="PIRSR001365-1"/>
    </source>
</evidence>
<keyword evidence="3" id="KW-0704">Schiff base</keyword>
<dbReference type="InterPro" id="IPR013785">
    <property type="entry name" value="Aldolase_TIM"/>
</dbReference>
<evidence type="ECO:0000256" key="2">
    <source>
        <dbReference type="ARBA" id="ARBA00023239"/>
    </source>
</evidence>
<dbReference type="CDD" id="cd00408">
    <property type="entry name" value="DHDPS-like"/>
    <property type="match status" value="1"/>
</dbReference>
<keyword evidence="8" id="KW-1185">Reference proteome</keyword>
<dbReference type="Pfam" id="PF00701">
    <property type="entry name" value="DHDPS"/>
    <property type="match status" value="1"/>
</dbReference>
<dbReference type="PANTHER" id="PTHR12128:SF66">
    <property type="entry name" value="4-HYDROXY-2-OXOGLUTARATE ALDOLASE, MITOCHONDRIAL"/>
    <property type="match status" value="1"/>
</dbReference>
<gene>
    <name evidence="7" type="ORF">HKX02_24975</name>
</gene>
<keyword evidence="2 4" id="KW-0456">Lyase</keyword>
<dbReference type="PIRSF" id="PIRSF001365">
    <property type="entry name" value="DHDPS"/>
    <property type="match status" value="1"/>
</dbReference>
<dbReference type="GO" id="GO:0044281">
    <property type="term" value="P:small molecule metabolic process"/>
    <property type="evidence" value="ECO:0007669"/>
    <property type="project" value="UniProtKB-ARBA"/>
</dbReference>
<comment type="caution">
    <text evidence="7">The sequence shown here is derived from an EMBL/GenBank/DDBJ whole genome shotgun (WGS) entry which is preliminary data.</text>
</comment>
<comment type="similarity">
    <text evidence="1 4">Belongs to the DapA family.</text>
</comment>
<dbReference type="AlphaFoldDB" id="A0A849KNK8"/>
<feature type="binding site" evidence="6">
    <location>
        <position position="208"/>
    </location>
    <ligand>
        <name>pyruvate</name>
        <dbReference type="ChEBI" id="CHEBI:15361"/>
    </ligand>
</feature>
<protein>
    <submittedName>
        <fullName evidence="7">Dihydrodipicolinate synthase family protein</fullName>
    </submittedName>
</protein>
<dbReference type="SMART" id="SM01130">
    <property type="entry name" value="DHDPS"/>
    <property type="match status" value="1"/>
</dbReference>
<organism evidence="7 8">
    <name type="scientific">Ochrobactrum soli</name>
    <dbReference type="NCBI Taxonomy" id="2448455"/>
    <lineage>
        <taxon>Bacteria</taxon>
        <taxon>Pseudomonadati</taxon>
        <taxon>Pseudomonadota</taxon>
        <taxon>Alphaproteobacteria</taxon>
        <taxon>Hyphomicrobiales</taxon>
        <taxon>Brucellaceae</taxon>
        <taxon>Brucella/Ochrobactrum group</taxon>
        <taxon>Ochrobactrum</taxon>
    </lineage>
</organism>